<dbReference type="Proteomes" id="UP000253759">
    <property type="component" value="Unassembled WGS sequence"/>
</dbReference>
<dbReference type="Pfam" id="PF25601">
    <property type="entry name" value="AAA_lid_14"/>
    <property type="match status" value="1"/>
</dbReference>
<dbReference type="Gene3D" id="1.10.10.60">
    <property type="entry name" value="Homeodomain-like"/>
    <property type="match status" value="1"/>
</dbReference>
<dbReference type="EMBL" id="QQNH01000002">
    <property type="protein sequence ID" value="RDE10121.1"/>
    <property type="molecule type" value="Genomic_DNA"/>
</dbReference>
<dbReference type="SUPFAM" id="SSF55785">
    <property type="entry name" value="PYP-like sensor domain (PAS domain)"/>
    <property type="match status" value="1"/>
</dbReference>
<dbReference type="PROSITE" id="PS50045">
    <property type="entry name" value="SIGMA54_INTERACT_4"/>
    <property type="match status" value="1"/>
</dbReference>
<evidence type="ECO:0000256" key="4">
    <source>
        <dbReference type="ARBA" id="ARBA00023015"/>
    </source>
</evidence>
<keyword evidence="1" id="KW-0547">Nucleotide-binding</keyword>
<evidence type="ECO:0000256" key="8">
    <source>
        <dbReference type="SAM" id="MobiDB-lite"/>
    </source>
</evidence>
<dbReference type="InterPro" id="IPR002078">
    <property type="entry name" value="Sigma_54_int"/>
</dbReference>
<dbReference type="PROSITE" id="PS00675">
    <property type="entry name" value="SIGMA54_INTERACT_1"/>
    <property type="match status" value="1"/>
</dbReference>
<gene>
    <name evidence="10" type="ORF">DVH29_01630</name>
</gene>
<dbReference type="InterPro" id="IPR025943">
    <property type="entry name" value="Sigma_54_int_dom_ATP-bd_2"/>
</dbReference>
<dbReference type="Gene3D" id="1.10.8.60">
    <property type="match status" value="1"/>
</dbReference>
<dbReference type="GO" id="GO:0005524">
    <property type="term" value="F:ATP binding"/>
    <property type="evidence" value="ECO:0007669"/>
    <property type="project" value="UniProtKB-KW"/>
</dbReference>
<dbReference type="InterPro" id="IPR002197">
    <property type="entry name" value="HTH_Fis"/>
</dbReference>
<feature type="domain" description="Sigma-54 factor interaction" evidence="9">
    <location>
        <begin position="391"/>
        <end position="621"/>
    </location>
</feature>
<reference evidence="11" key="1">
    <citation type="submission" date="2018-07" db="EMBL/GenBank/DDBJ databases">
        <authorList>
            <person name="Liu B.-T."/>
            <person name="Du Z."/>
        </authorList>
    </citation>
    <scope>NUCLEOTIDE SEQUENCE [LARGE SCALE GENOMIC DNA]</scope>
    <source>
        <strain evidence="11">XYN52</strain>
    </source>
</reference>
<feature type="compositionally biased region" description="Basic and acidic residues" evidence="8">
    <location>
        <begin position="169"/>
        <end position="181"/>
    </location>
</feature>
<dbReference type="InterPro" id="IPR025662">
    <property type="entry name" value="Sigma_54_int_dom_ATP-bd_1"/>
</dbReference>
<comment type="caution">
    <text evidence="10">The sequence shown here is derived from an EMBL/GenBank/DDBJ whole genome shotgun (WGS) entry which is preliminary data.</text>
</comment>
<evidence type="ECO:0000313" key="11">
    <source>
        <dbReference type="Proteomes" id="UP000253759"/>
    </source>
</evidence>
<proteinExistence type="predicted"/>
<dbReference type="PANTHER" id="PTHR32071">
    <property type="entry name" value="TRANSCRIPTIONAL REGULATORY PROTEIN"/>
    <property type="match status" value="1"/>
</dbReference>
<dbReference type="AlphaFoldDB" id="A0A369WDD3"/>
<dbReference type="SUPFAM" id="SSF52540">
    <property type="entry name" value="P-loop containing nucleoside triphosphate hydrolases"/>
    <property type="match status" value="1"/>
</dbReference>
<evidence type="ECO:0000256" key="7">
    <source>
        <dbReference type="ARBA" id="ARBA00023163"/>
    </source>
</evidence>
<dbReference type="Gene3D" id="3.40.50.300">
    <property type="entry name" value="P-loop containing nucleotide triphosphate hydrolases"/>
    <property type="match status" value="1"/>
</dbReference>
<evidence type="ECO:0000259" key="9">
    <source>
        <dbReference type="PROSITE" id="PS50045"/>
    </source>
</evidence>
<dbReference type="PRINTS" id="PR01590">
    <property type="entry name" value="HTHFIS"/>
</dbReference>
<dbReference type="GO" id="GO:0043565">
    <property type="term" value="F:sequence-specific DNA binding"/>
    <property type="evidence" value="ECO:0007669"/>
    <property type="project" value="InterPro"/>
</dbReference>
<evidence type="ECO:0000256" key="5">
    <source>
        <dbReference type="ARBA" id="ARBA00023125"/>
    </source>
</evidence>
<evidence type="ECO:0000256" key="6">
    <source>
        <dbReference type="ARBA" id="ARBA00023159"/>
    </source>
</evidence>
<dbReference type="InterPro" id="IPR027417">
    <property type="entry name" value="P-loop_NTPase"/>
</dbReference>
<sequence>MRRGDVDDPPPVLALHLRQRGADGVIGAVEADGDDAVPVGGIEFVDRCHLLDAGIVDQDVDGAERVGDAGHEIAALGGVGEVGVEIMRLAADAGDFRHGGGGVVLAFDPMHRHGAAGCRKALGDRQADAAGCARDQHNTMFRSFGHGSSTPCFRSWALSAGCAEHPYKDRASCRPRPERAGRAGKTGSGRVAQAAARASGCPDICPDFRMFFAGPCRFVRISLRSRARRHAMHIQSPALASTPPALVSAAMGAFDMLREYFEGAIMVDAEARIIWLDGRYRRLLKLTEDFDPVGRPVEEVLPHSQLRKVVKTGRPILLDIMQFDDRQFVVCRIPLKDEEGVVKGAIGFVFYDNVDYLAPILKKLEQMQRQLSRAQAALTRERQTKYSLASFVGTSEIVQDLKSQIRRFALRDGPVLLMGETGTGKELLAHAIHQASDRAEGPFVAVNMAAIPETLLESEFFGVAPGAYTGAEKKPRKGKFELAHGGTLFLDEIGDMPLSIQAKFLRVLQEGEIEALGSNAVKKVDVRIIAATSQDLEALMEERKFRSDLYYRIAVLTVNVPPLRERLSDIGVICERLLETIPRAEDMADWAIEEDAVALLAGYDWPGNVRELRNALERAAAIAPTEMLDAETISRAMPRVAARPRPVTPDAPELADTRARAEREAMIDALNRAGGKRTEAARLLGVSRSQFYEKLKRYALS</sequence>
<keyword evidence="6" id="KW-0010">Activator</keyword>
<keyword evidence="7" id="KW-0804">Transcription</keyword>
<keyword evidence="5" id="KW-0238">DNA-binding</keyword>
<dbReference type="InterPro" id="IPR003593">
    <property type="entry name" value="AAA+_ATPase"/>
</dbReference>
<dbReference type="Pfam" id="PF02954">
    <property type="entry name" value="HTH_8"/>
    <property type="match status" value="1"/>
</dbReference>
<dbReference type="PANTHER" id="PTHR32071:SF99">
    <property type="entry name" value="TRANSCRIPTIONAL REGULATORY PROTEIN"/>
    <property type="match status" value="1"/>
</dbReference>
<organism evidence="10 11">
    <name type="scientific">Pelagibacterium lacus</name>
    <dbReference type="NCBI Taxonomy" id="2282655"/>
    <lineage>
        <taxon>Bacteria</taxon>
        <taxon>Pseudomonadati</taxon>
        <taxon>Pseudomonadota</taxon>
        <taxon>Alphaproteobacteria</taxon>
        <taxon>Hyphomicrobiales</taxon>
        <taxon>Devosiaceae</taxon>
        <taxon>Pelagibacterium</taxon>
    </lineage>
</organism>
<dbReference type="CDD" id="cd00009">
    <property type="entry name" value="AAA"/>
    <property type="match status" value="1"/>
</dbReference>
<protein>
    <submittedName>
        <fullName evidence="10">AAA family ATPase</fullName>
    </submittedName>
</protein>
<dbReference type="PROSITE" id="PS00688">
    <property type="entry name" value="SIGMA54_INTERACT_3"/>
    <property type="match status" value="1"/>
</dbReference>
<dbReference type="FunFam" id="3.40.50.300:FF:000006">
    <property type="entry name" value="DNA-binding transcriptional regulator NtrC"/>
    <property type="match status" value="1"/>
</dbReference>
<keyword evidence="4" id="KW-0805">Transcription regulation</keyword>
<dbReference type="Gene3D" id="3.30.450.20">
    <property type="entry name" value="PAS domain"/>
    <property type="match status" value="1"/>
</dbReference>
<dbReference type="SUPFAM" id="SSF46689">
    <property type="entry name" value="Homeodomain-like"/>
    <property type="match status" value="1"/>
</dbReference>
<dbReference type="InterPro" id="IPR058031">
    <property type="entry name" value="AAA_lid_NorR"/>
</dbReference>
<keyword evidence="11" id="KW-1185">Reference proteome</keyword>
<dbReference type="InterPro" id="IPR025944">
    <property type="entry name" value="Sigma_54_int_dom_CS"/>
</dbReference>
<keyword evidence="3" id="KW-0902">Two-component regulatory system</keyword>
<accession>A0A369WDD3</accession>
<dbReference type="InterPro" id="IPR009057">
    <property type="entry name" value="Homeodomain-like_sf"/>
</dbReference>
<dbReference type="GO" id="GO:0000160">
    <property type="term" value="P:phosphorelay signal transduction system"/>
    <property type="evidence" value="ECO:0007669"/>
    <property type="project" value="UniProtKB-KW"/>
</dbReference>
<dbReference type="SMART" id="SM00382">
    <property type="entry name" value="AAA"/>
    <property type="match status" value="1"/>
</dbReference>
<evidence type="ECO:0000313" key="10">
    <source>
        <dbReference type="EMBL" id="RDE10121.1"/>
    </source>
</evidence>
<feature type="region of interest" description="Disordered" evidence="8">
    <location>
        <begin position="169"/>
        <end position="191"/>
    </location>
</feature>
<dbReference type="Pfam" id="PF00158">
    <property type="entry name" value="Sigma54_activat"/>
    <property type="match status" value="1"/>
</dbReference>
<dbReference type="GO" id="GO:0006355">
    <property type="term" value="P:regulation of DNA-templated transcription"/>
    <property type="evidence" value="ECO:0007669"/>
    <property type="project" value="InterPro"/>
</dbReference>
<keyword evidence="2" id="KW-0067">ATP-binding</keyword>
<dbReference type="PROSITE" id="PS00676">
    <property type="entry name" value="SIGMA54_INTERACT_2"/>
    <property type="match status" value="1"/>
</dbReference>
<name>A0A369WDD3_9HYPH</name>
<evidence type="ECO:0000256" key="3">
    <source>
        <dbReference type="ARBA" id="ARBA00023012"/>
    </source>
</evidence>
<dbReference type="InterPro" id="IPR035965">
    <property type="entry name" value="PAS-like_dom_sf"/>
</dbReference>
<evidence type="ECO:0000256" key="1">
    <source>
        <dbReference type="ARBA" id="ARBA00022741"/>
    </source>
</evidence>
<evidence type="ECO:0000256" key="2">
    <source>
        <dbReference type="ARBA" id="ARBA00022840"/>
    </source>
</evidence>